<sequence>MPLVQGRKRRAVNDQVSSPEASPEPQTQRRRTQGHDDDGEGTFAGDNGTTQTGSTDELAKKLVRLALACEYGRRPIRRQEINEKVLGSFGGRAKLFNAVFQQAQHQLEYVFGMKMIELPAREKITLQQRRAAQKKDSQSQSKATGSWIMTNILPDVFRDPDILSAPAAPTSAVDAEYTAIYTTLVSLILLSGDRLPDTKMDRFLRKLGIDDRTPVPGYEKNEQLMKRLEKDGYLYKLKESTGTGEDDTFYVVGPRGRVEIGNNGVRGLVRAVMPPGDDEEEEADLDNKVLRSLGISDKPAAGGSGTQQNRGAAQTRGRRRKSAARDEEEQDEGADEQDEEDDDEEDE</sequence>
<evidence type="ECO:0000313" key="3">
    <source>
        <dbReference type="EMBL" id="EMF16702.1"/>
    </source>
</evidence>
<protein>
    <submittedName>
        <fullName evidence="3">MAGE-domain-containing protein</fullName>
    </submittedName>
</protein>
<dbReference type="PANTHER" id="PTHR11736">
    <property type="entry name" value="MELANOMA-ASSOCIATED ANTIGEN MAGE ANTIGEN"/>
    <property type="match status" value="1"/>
</dbReference>
<dbReference type="InterPro" id="IPR041899">
    <property type="entry name" value="MAGE_WH2"/>
</dbReference>
<feature type="compositionally biased region" description="Acidic residues" evidence="1">
    <location>
        <begin position="326"/>
        <end position="347"/>
    </location>
</feature>
<feature type="compositionally biased region" description="Basic residues" evidence="1">
    <location>
        <begin position="1"/>
        <end position="10"/>
    </location>
</feature>
<name>N1QKB3_SPHMS</name>
<dbReference type="PANTHER" id="PTHR11736:SF14">
    <property type="entry name" value="NSE3 HOMOLOG, SMC5-SMC6 COMPLEX COMPONENT"/>
    <property type="match status" value="1"/>
</dbReference>
<dbReference type="eggNOG" id="KOG4562">
    <property type="taxonomic scope" value="Eukaryota"/>
</dbReference>
<dbReference type="AlphaFoldDB" id="N1QKB3"/>
<dbReference type="InterPro" id="IPR041898">
    <property type="entry name" value="MAGE_WH1"/>
</dbReference>
<dbReference type="InterPro" id="IPR037445">
    <property type="entry name" value="MAGE"/>
</dbReference>
<dbReference type="HOGENOM" id="CLU_048908_1_0_1"/>
<gene>
    <name evidence="3" type="ORF">SEPMUDRAFT_56330</name>
</gene>
<accession>N1QKB3</accession>
<evidence type="ECO:0000256" key="1">
    <source>
        <dbReference type="SAM" id="MobiDB-lite"/>
    </source>
</evidence>
<reference evidence="3 4" key="1">
    <citation type="journal article" date="2012" name="PLoS Pathog.">
        <title>Diverse lifestyles and strategies of plant pathogenesis encoded in the genomes of eighteen Dothideomycetes fungi.</title>
        <authorList>
            <person name="Ohm R.A."/>
            <person name="Feau N."/>
            <person name="Henrissat B."/>
            <person name="Schoch C.L."/>
            <person name="Horwitz B.A."/>
            <person name="Barry K.W."/>
            <person name="Condon B.J."/>
            <person name="Copeland A.C."/>
            <person name="Dhillon B."/>
            <person name="Glaser F."/>
            <person name="Hesse C.N."/>
            <person name="Kosti I."/>
            <person name="LaButti K."/>
            <person name="Lindquist E.A."/>
            <person name="Lucas S."/>
            <person name="Salamov A.A."/>
            <person name="Bradshaw R.E."/>
            <person name="Ciuffetti L."/>
            <person name="Hamelin R.C."/>
            <person name="Kema G.H.J."/>
            <person name="Lawrence C."/>
            <person name="Scott J.A."/>
            <person name="Spatafora J.W."/>
            <person name="Turgeon B.G."/>
            <person name="de Wit P.J.G.M."/>
            <person name="Zhong S."/>
            <person name="Goodwin S.B."/>
            <person name="Grigoriev I.V."/>
        </authorList>
    </citation>
    <scope>NUCLEOTIDE SEQUENCE [LARGE SCALE GENOMIC DNA]</scope>
    <source>
        <strain evidence="3 4">SO2202</strain>
    </source>
</reference>
<dbReference type="InterPro" id="IPR002190">
    <property type="entry name" value="MHD_dom"/>
</dbReference>
<feature type="domain" description="MAGE" evidence="2">
    <location>
        <begin position="62"/>
        <end position="265"/>
    </location>
</feature>
<dbReference type="Gene3D" id="1.10.10.1200">
    <property type="entry name" value="MAGE homology domain, winged helix WH1 motif"/>
    <property type="match status" value="1"/>
</dbReference>
<dbReference type="OrthoDB" id="205198at2759"/>
<dbReference type="Gene3D" id="1.10.10.1210">
    <property type="entry name" value="MAGE homology domain, winged helix WH2 motif"/>
    <property type="match status" value="1"/>
</dbReference>
<evidence type="ECO:0000259" key="2">
    <source>
        <dbReference type="SMART" id="SM01373"/>
    </source>
</evidence>
<dbReference type="SMART" id="SM01373">
    <property type="entry name" value="MAGE"/>
    <property type="match status" value="1"/>
</dbReference>
<keyword evidence="4" id="KW-1185">Reference proteome</keyword>
<dbReference type="OMA" id="GMQMVEQ"/>
<dbReference type="GeneID" id="27906532"/>
<dbReference type="GO" id="GO:0006281">
    <property type="term" value="P:DNA repair"/>
    <property type="evidence" value="ECO:0007669"/>
    <property type="project" value="TreeGrafter"/>
</dbReference>
<dbReference type="EMBL" id="KB456260">
    <property type="protein sequence ID" value="EMF16702.1"/>
    <property type="molecule type" value="Genomic_DNA"/>
</dbReference>
<dbReference type="STRING" id="692275.N1QKB3"/>
<dbReference type="RefSeq" id="XP_016764823.1">
    <property type="nucleotide sequence ID" value="XM_016909395.1"/>
</dbReference>
<feature type="compositionally biased region" description="Polar residues" evidence="1">
    <location>
        <begin position="14"/>
        <end position="26"/>
    </location>
</feature>
<dbReference type="GO" id="GO:0005634">
    <property type="term" value="C:nucleus"/>
    <property type="evidence" value="ECO:0007669"/>
    <property type="project" value="TreeGrafter"/>
</dbReference>
<proteinExistence type="predicted"/>
<evidence type="ECO:0000313" key="4">
    <source>
        <dbReference type="Proteomes" id="UP000016931"/>
    </source>
</evidence>
<organism evidence="3 4">
    <name type="scientific">Sphaerulina musiva (strain SO2202)</name>
    <name type="common">Poplar stem canker fungus</name>
    <name type="synonym">Septoria musiva</name>
    <dbReference type="NCBI Taxonomy" id="692275"/>
    <lineage>
        <taxon>Eukaryota</taxon>
        <taxon>Fungi</taxon>
        <taxon>Dikarya</taxon>
        <taxon>Ascomycota</taxon>
        <taxon>Pezizomycotina</taxon>
        <taxon>Dothideomycetes</taxon>
        <taxon>Dothideomycetidae</taxon>
        <taxon>Mycosphaerellales</taxon>
        <taxon>Mycosphaerellaceae</taxon>
        <taxon>Sphaerulina</taxon>
    </lineage>
</organism>
<feature type="region of interest" description="Disordered" evidence="1">
    <location>
        <begin position="1"/>
        <end position="55"/>
    </location>
</feature>
<feature type="region of interest" description="Disordered" evidence="1">
    <location>
        <begin position="271"/>
        <end position="347"/>
    </location>
</feature>
<dbReference type="Pfam" id="PF01454">
    <property type="entry name" value="MAGE"/>
    <property type="match status" value="1"/>
</dbReference>
<dbReference type="Proteomes" id="UP000016931">
    <property type="component" value="Unassembled WGS sequence"/>
</dbReference>